<dbReference type="PANTHER" id="PTHR43056">
    <property type="entry name" value="PEPTIDASE S9 PROLYL OLIGOPEPTIDASE"/>
    <property type="match status" value="1"/>
</dbReference>
<protein>
    <submittedName>
        <fullName evidence="2">Alpha/beta-hydrolase</fullName>
    </submittedName>
</protein>
<dbReference type="InterPro" id="IPR011659">
    <property type="entry name" value="WD40"/>
</dbReference>
<dbReference type="GO" id="GO:0017000">
    <property type="term" value="P:antibiotic biosynthetic process"/>
    <property type="evidence" value="ECO:0007669"/>
    <property type="project" value="UniProtKB-ARBA"/>
</dbReference>
<dbReference type="Proteomes" id="UP001215712">
    <property type="component" value="Unassembled WGS sequence"/>
</dbReference>
<reference evidence="2" key="2">
    <citation type="submission" date="2023-01" db="EMBL/GenBank/DDBJ databases">
        <authorList>
            <person name="Petersen C."/>
        </authorList>
    </citation>
    <scope>NUCLEOTIDE SEQUENCE</scope>
    <source>
        <strain evidence="2">IBT 17514</strain>
    </source>
</reference>
<name>A0AAD6HVP5_9EURO</name>
<evidence type="ECO:0000259" key="1">
    <source>
        <dbReference type="Pfam" id="PF00326"/>
    </source>
</evidence>
<sequence length="704" mass="77386">MSLHGKAQTKPFGEWDSPITDDMITSESIGFTEISAAKDGVFYVVEARPADAGRCCIVQWINGKARDVLPSGYSARTLVHGYGGGAICPLANNKTLVFSDANANGVWILDSATCGVTPAIAPNPKVYIADFHAHPTQEEWILAICEDHRCPSGEVMNTIVAIDIIHGRMTTLAEGADFYTHPRFDPSGTRVCWTRWDHPNMPWVGTELFVASWNPDGTIEKPRLVAGREGRESIAQPRWGPDGTLYFVSDKGGYWQLWRWHPVDADSDPTPIILHGLETGEFAAPEWFLGSSTYGLLDSKTMVAAWTHNATERLVTIDLTTMRYEFLNAPLAALTGITDSALAVTSSTSIAIIASLPDFPYALYHVELNKPASLTLLRSSAMISVPSTFFSQGRPIHFPRSNVKLKYHEKIDATAEAQLTAHAFFFPPQNPHYVGPQDRLPPLIISIHGGPTGHSGPGLSLRWQYYTTRGYAVVLLNYAGSSGYGRKYREILDGKWGILDVQDAADCARYLSTSGIVDENAIGITGGSSGGYLTLQAICDFPSLWASAVSVSGISDVEALVKDTHKFESCYALRLVFGDHIPSDESVRRRTYRERSPRFKAQRTKITASTLILQGREDQIVPLNQAEAMTSSILSNGGTVKLVVFDGEGHGYPRGAENALRAVQEENEWWRRSLVIQQASVHRKFGLSLVFGLIALSLLWNRVR</sequence>
<dbReference type="InterPro" id="IPR050585">
    <property type="entry name" value="Xaa-Pro_dipeptidyl-ppase/CocE"/>
</dbReference>
<dbReference type="InterPro" id="IPR001375">
    <property type="entry name" value="Peptidase_S9_cat"/>
</dbReference>
<dbReference type="GO" id="GO:0008236">
    <property type="term" value="F:serine-type peptidase activity"/>
    <property type="evidence" value="ECO:0007669"/>
    <property type="project" value="InterPro"/>
</dbReference>
<evidence type="ECO:0000313" key="2">
    <source>
        <dbReference type="EMBL" id="KAJ5740135.1"/>
    </source>
</evidence>
<dbReference type="Gene3D" id="2.120.10.30">
    <property type="entry name" value="TolB, C-terminal domain"/>
    <property type="match status" value="1"/>
</dbReference>
<dbReference type="GO" id="GO:0072330">
    <property type="term" value="P:monocarboxylic acid biosynthetic process"/>
    <property type="evidence" value="ECO:0007669"/>
    <property type="project" value="UniProtKB-ARBA"/>
</dbReference>
<dbReference type="AlphaFoldDB" id="A0AAD6HVP5"/>
<organism evidence="2 3">
    <name type="scientific">Penicillium malachiteum</name>
    <dbReference type="NCBI Taxonomy" id="1324776"/>
    <lineage>
        <taxon>Eukaryota</taxon>
        <taxon>Fungi</taxon>
        <taxon>Dikarya</taxon>
        <taxon>Ascomycota</taxon>
        <taxon>Pezizomycotina</taxon>
        <taxon>Eurotiomycetes</taxon>
        <taxon>Eurotiomycetidae</taxon>
        <taxon>Eurotiales</taxon>
        <taxon>Aspergillaceae</taxon>
        <taxon>Penicillium</taxon>
    </lineage>
</organism>
<proteinExistence type="predicted"/>
<gene>
    <name evidence="2" type="ORF">N7493_000007</name>
</gene>
<evidence type="ECO:0000313" key="3">
    <source>
        <dbReference type="Proteomes" id="UP001215712"/>
    </source>
</evidence>
<dbReference type="InterPro" id="IPR011042">
    <property type="entry name" value="6-blade_b-propeller_TolB-like"/>
</dbReference>
<comment type="caution">
    <text evidence="2">The sequence shown here is derived from an EMBL/GenBank/DDBJ whole genome shotgun (WGS) entry which is preliminary data.</text>
</comment>
<keyword evidence="3" id="KW-1185">Reference proteome</keyword>
<dbReference type="GO" id="GO:0006508">
    <property type="term" value="P:proteolysis"/>
    <property type="evidence" value="ECO:0007669"/>
    <property type="project" value="InterPro"/>
</dbReference>
<dbReference type="EMBL" id="JAQJAN010000001">
    <property type="protein sequence ID" value="KAJ5740135.1"/>
    <property type="molecule type" value="Genomic_DNA"/>
</dbReference>
<dbReference type="InterPro" id="IPR029058">
    <property type="entry name" value="AB_hydrolase_fold"/>
</dbReference>
<dbReference type="Pfam" id="PF07676">
    <property type="entry name" value="PD40"/>
    <property type="match status" value="1"/>
</dbReference>
<dbReference type="PANTHER" id="PTHR43056:SF5">
    <property type="entry name" value="PEPTIDASE S9 PROLYL OLIGOPEPTIDASE CATALYTIC DOMAIN-CONTAINING PROTEIN"/>
    <property type="match status" value="1"/>
</dbReference>
<dbReference type="SUPFAM" id="SSF53474">
    <property type="entry name" value="alpha/beta-Hydrolases"/>
    <property type="match status" value="1"/>
</dbReference>
<dbReference type="SUPFAM" id="SSF82171">
    <property type="entry name" value="DPP6 N-terminal domain-like"/>
    <property type="match status" value="1"/>
</dbReference>
<feature type="domain" description="Peptidase S9 prolyl oligopeptidase catalytic" evidence="1">
    <location>
        <begin position="459"/>
        <end position="673"/>
    </location>
</feature>
<dbReference type="Pfam" id="PF00326">
    <property type="entry name" value="Peptidase_S9"/>
    <property type="match status" value="1"/>
</dbReference>
<accession>A0AAD6HVP5</accession>
<dbReference type="Gene3D" id="3.40.50.1820">
    <property type="entry name" value="alpha/beta hydrolase"/>
    <property type="match status" value="1"/>
</dbReference>
<reference evidence="2" key="1">
    <citation type="journal article" date="2023" name="IMA Fungus">
        <title>Comparative genomic study of the Penicillium genus elucidates a diverse pangenome and 15 lateral gene transfer events.</title>
        <authorList>
            <person name="Petersen C."/>
            <person name="Sorensen T."/>
            <person name="Nielsen M.R."/>
            <person name="Sondergaard T.E."/>
            <person name="Sorensen J.L."/>
            <person name="Fitzpatrick D.A."/>
            <person name="Frisvad J.C."/>
            <person name="Nielsen K.L."/>
        </authorList>
    </citation>
    <scope>NUCLEOTIDE SEQUENCE</scope>
    <source>
        <strain evidence="2">IBT 17514</strain>
    </source>
</reference>